<sequence length="760" mass="85497">MLLTLKKYLLLLLILLISSQTCAAGLVVPDQQAQSLDLAPYLELLEDPSGQLDITQVSSATYAKHFAVNNANVPDMGRTHSTWWARFQLNSGQAQEWYLLLDRPIGGSVEAFAAQQGIFSRLQHLEDFRLPVWNLQNAAQDTLTIYVKAYNDKALLSLPLKLLAADELLKTSNQETGWFMALFAGMCILTLYNALQYFSLRERDHLYLSLFLLMCNLLFLRDNKLFTIPPLTDPTNFFYSALFLLTLAAGFYYWRSVNKKNNPILERLGIWIPLLSVATLPLSGLYYTEQFFYGLTLTLAPIFLILMPYVILTHEMLYVRLVAWATLLILFAVIPYLLMQCEWIPYNTDFIFLAQIGILLASLLLSFAQTEQTRYLREEKERMEATSQAKDAFLTTISHELRTPIHAITGVADLLGRTAQSAEQSVYLEKLLSSSQHLQSLVAGILDLSRIEAGRLELETTVFRLDEELEKLRQMFSVPAQQKGLLFSVLQTLPHALQVHGDPMRLRQILVNLLGNALKFTANGSISLSVQPQAGTREGHIHLHFVVTDTGIGISLKQQQNLFQPFTQADSSTARRYGGSGMGLVISQRLVRLMGGELELESTPEQGSRFFFTLDLPIAASETPRLTLPVAEDKKDLSGYRVLLVDDDEVNCYLGERMLERLGIKATVADSGKAALQQLEQHPFDLVMMDVSMPDMDGYTTTRYIRNAGHTQLPVIAVTAHAIEGERERCLAAGMNDYLTKPFNLVTLHRLLISNLMKSN</sequence>
<feature type="transmembrane region" description="Helical" evidence="6">
    <location>
        <begin position="318"/>
        <end position="338"/>
    </location>
</feature>
<dbReference type="PANTHER" id="PTHR45339:SF1">
    <property type="entry name" value="HYBRID SIGNAL TRANSDUCTION HISTIDINE KINASE J"/>
    <property type="match status" value="1"/>
</dbReference>
<dbReference type="CDD" id="cd17546">
    <property type="entry name" value="REC_hyHK_CKI1_RcsC-like"/>
    <property type="match status" value="1"/>
</dbReference>
<evidence type="ECO:0000256" key="3">
    <source>
        <dbReference type="ARBA" id="ARBA00022553"/>
    </source>
</evidence>
<dbReference type="AlphaFoldDB" id="A0A1Y1QPD5"/>
<dbReference type="SMART" id="SM00387">
    <property type="entry name" value="HATPase_c"/>
    <property type="match status" value="1"/>
</dbReference>
<dbReference type="GO" id="GO:0000155">
    <property type="term" value="F:phosphorelay sensor kinase activity"/>
    <property type="evidence" value="ECO:0007669"/>
    <property type="project" value="InterPro"/>
</dbReference>
<feature type="modified residue" description="4-aspartylphosphate" evidence="5">
    <location>
        <position position="690"/>
    </location>
</feature>
<feature type="transmembrane region" description="Helical" evidence="6">
    <location>
        <begin position="268"/>
        <end position="286"/>
    </location>
</feature>
<dbReference type="InterPro" id="IPR036890">
    <property type="entry name" value="HATPase_C_sf"/>
</dbReference>
<evidence type="ECO:0000256" key="7">
    <source>
        <dbReference type="SAM" id="SignalP"/>
    </source>
</evidence>
<dbReference type="InterPro" id="IPR011006">
    <property type="entry name" value="CheY-like_superfamily"/>
</dbReference>
<dbReference type="Gene3D" id="1.10.287.130">
    <property type="match status" value="1"/>
</dbReference>
<dbReference type="EC" id="2.7.13.3" evidence="2"/>
<dbReference type="InterPro" id="IPR003594">
    <property type="entry name" value="HATPase_dom"/>
</dbReference>
<keyword evidence="6" id="KW-1133">Transmembrane helix</keyword>
<dbReference type="SUPFAM" id="SSF52172">
    <property type="entry name" value="CheY-like"/>
    <property type="match status" value="1"/>
</dbReference>
<feature type="transmembrane region" description="Helical" evidence="6">
    <location>
        <begin position="237"/>
        <end position="256"/>
    </location>
</feature>
<dbReference type="Gene3D" id="2.60.40.2380">
    <property type="match status" value="1"/>
</dbReference>
<dbReference type="CDD" id="cd16922">
    <property type="entry name" value="HATPase_EvgS-ArcB-TorS-like"/>
    <property type="match status" value="1"/>
</dbReference>
<dbReference type="InterPro" id="IPR011622">
    <property type="entry name" value="7TMR_DISM_rcpt_extracell_dom2"/>
</dbReference>
<dbReference type="EMBL" id="MTEJ01000107">
    <property type="protein sequence ID" value="OQX10668.1"/>
    <property type="molecule type" value="Genomic_DNA"/>
</dbReference>
<dbReference type="Proteomes" id="UP000192491">
    <property type="component" value="Unassembled WGS sequence"/>
</dbReference>
<feature type="domain" description="Response regulatory" evidence="9">
    <location>
        <begin position="641"/>
        <end position="756"/>
    </location>
</feature>
<dbReference type="Gene3D" id="3.30.565.10">
    <property type="entry name" value="Histidine kinase-like ATPase, C-terminal domain"/>
    <property type="match status" value="1"/>
</dbReference>
<dbReference type="InterPro" id="IPR004358">
    <property type="entry name" value="Sig_transdc_His_kin-like_C"/>
</dbReference>
<dbReference type="Pfam" id="PF07696">
    <property type="entry name" value="7TMR-DISMED2"/>
    <property type="match status" value="1"/>
</dbReference>
<evidence type="ECO:0000256" key="5">
    <source>
        <dbReference type="PROSITE-ProRule" id="PRU00169"/>
    </source>
</evidence>
<feature type="transmembrane region" description="Helical" evidence="6">
    <location>
        <begin position="292"/>
        <end position="311"/>
    </location>
</feature>
<dbReference type="InterPro" id="IPR011623">
    <property type="entry name" value="7TMR_DISM_rcpt_extracell_dom1"/>
</dbReference>
<feature type="transmembrane region" description="Helical" evidence="6">
    <location>
        <begin position="178"/>
        <end position="198"/>
    </location>
</feature>
<keyword evidence="3 5" id="KW-0597">Phosphoprotein</keyword>
<dbReference type="SMART" id="SM00388">
    <property type="entry name" value="HisKA"/>
    <property type="match status" value="1"/>
</dbReference>
<keyword evidence="7" id="KW-0732">Signal</keyword>
<evidence type="ECO:0000259" key="9">
    <source>
        <dbReference type="PROSITE" id="PS50110"/>
    </source>
</evidence>
<keyword evidence="6" id="KW-0812">Transmembrane</keyword>
<name>A0A1Y1QPD5_9GAMM</name>
<proteinExistence type="predicted"/>
<dbReference type="InterPro" id="IPR005467">
    <property type="entry name" value="His_kinase_dom"/>
</dbReference>
<dbReference type="Pfam" id="PF07695">
    <property type="entry name" value="7TMR-DISM_7TM"/>
    <property type="match status" value="1"/>
</dbReference>
<evidence type="ECO:0000259" key="8">
    <source>
        <dbReference type="PROSITE" id="PS50109"/>
    </source>
</evidence>
<keyword evidence="4" id="KW-0902">Two-component regulatory system</keyword>
<dbReference type="CDD" id="cd00082">
    <property type="entry name" value="HisKA"/>
    <property type="match status" value="1"/>
</dbReference>
<dbReference type="FunFam" id="3.30.565.10:FF:000010">
    <property type="entry name" value="Sensor histidine kinase RcsC"/>
    <property type="match status" value="1"/>
</dbReference>
<dbReference type="InterPro" id="IPR001789">
    <property type="entry name" value="Sig_transdc_resp-reg_receiver"/>
</dbReference>
<dbReference type="Pfam" id="PF02518">
    <property type="entry name" value="HATPase_c"/>
    <property type="match status" value="1"/>
</dbReference>
<dbReference type="Gene3D" id="3.40.50.2300">
    <property type="match status" value="1"/>
</dbReference>
<dbReference type="InterPro" id="IPR036097">
    <property type="entry name" value="HisK_dim/P_sf"/>
</dbReference>
<feature type="chain" id="PRO_5012711234" description="histidine kinase" evidence="7">
    <location>
        <begin position="24"/>
        <end position="760"/>
    </location>
</feature>
<dbReference type="Pfam" id="PF00072">
    <property type="entry name" value="Response_reg"/>
    <property type="match status" value="1"/>
</dbReference>
<feature type="signal peptide" evidence="7">
    <location>
        <begin position="1"/>
        <end position="23"/>
    </location>
</feature>
<dbReference type="InterPro" id="IPR003661">
    <property type="entry name" value="HisK_dim/P_dom"/>
</dbReference>
<dbReference type="SMART" id="SM00448">
    <property type="entry name" value="REC"/>
    <property type="match status" value="1"/>
</dbReference>
<accession>A0A1Y1QPD5</accession>
<evidence type="ECO:0000256" key="6">
    <source>
        <dbReference type="SAM" id="Phobius"/>
    </source>
</evidence>
<dbReference type="SUPFAM" id="SSF55874">
    <property type="entry name" value="ATPase domain of HSP90 chaperone/DNA topoisomerase II/histidine kinase"/>
    <property type="match status" value="1"/>
</dbReference>
<dbReference type="PROSITE" id="PS50110">
    <property type="entry name" value="RESPONSE_REGULATORY"/>
    <property type="match status" value="1"/>
</dbReference>
<gene>
    <name evidence="10" type="ORF">BWK73_19750</name>
</gene>
<evidence type="ECO:0000256" key="4">
    <source>
        <dbReference type="ARBA" id="ARBA00023012"/>
    </source>
</evidence>
<comment type="caution">
    <text evidence="10">The sequence shown here is derived from an EMBL/GenBank/DDBJ whole genome shotgun (WGS) entry which is preliminary data.</text>
</comment>
<keyword evidence="6" id="KW-0472">Membrane</keyword>
<organism evidence="10 11">
    <name type="scientific">Thiothrix lacustris</name>
    <dbReference type="NCBI Taxonomy" id="525917"/>
    <lineage>
        <taxon>Bacteria</taxon>
        <taxon>Pseudomonadati</taxon>
        <taxon>Pseudomonadota</taxon>
        <taxon>Gammaproteobacteria</taxon>
        <taxon>Thiotrichales</taxon>
        <taxon>Thiotrichaceae</taxon>
        <taxon>Thiothrix</taxon>
    </lineage>
</organism>
<reference evidence="10 11" key="1">
    <citation type="submission" date="2017-01" db="EMBL/GenBank/DDBJ databases">
        <title>Novel large sulfur bacteria in the metagenomes of groundwater-fed chemosynthetic microbial mats in the Lake Huron basin.</title>
        <authorList>
            <person name="Sharrar A.M."/>
            <person name="Flood B.E."/>
            <person name="Bailey J.V."/>
            <person name="Jones D.S."/>
            <person name="Biddanda B."/>
            <person name="Ruberg S.A."/>
            <person name="Marcus D.N."/>
            <person name="Dick G.J."/>
        </authorList>
    </citation>
    <scope>NUCLEOTIDE SEQUENCE [LARGE SCALE GENOMIC DNA]</scope>
    <source>
        <strain evidence="10">A8</strain>
    </source>
</reference>
<dbReference type="PANTHER" id="PTHR45339">
    <property type="entry name" value="HYBRID SIGNAL TRANSDUCTION HISTIDINE KINASE J"/>
    <property type="match status" value="1"/>
</dbReference>
<evidence type="ECO:0000313" key="11">
    <source>
        <dbReference type="Proteomes" id="UP000192491"/>
    </source>
</evidence>
<dbReference type="Pfam" id="PF00512">
    <property type="entry name" value="HisKA"/>
    <property type="match status" value="1"/>
</dbReference>
<evidence type="ECO:0000313" key="10">
    <source>
        <dbReference type="EMBL" id="OQX10668.1"/>
    </source>
</evidence>
<feature type="domain" description="Histidine kinase" evidence="8">
    <location>
        <begin position="396"/>
        <end position="618"/>
    </location>
</feature>
<protein>
    <recommendedName>
        <fullName evidence="2">histidine kinase</fullName>
        <ecNumber evidence="2">2.7.13.3</ecNumber>
    </recommendedName>
</protein>
<feature type="transmembrane region" description="Helical" evidence="6">
    <location>
        <begin position="350"/>
        <end position="368"/>
    </location>
</feature>
<dbReference type="SUPFAM" id="SSF47384">
    <property type="entry name" value="Homodimeric domain of signal transducing histidine kinase"/>
    <property type="match status" value="1"/>
</dbReference>
<dbReference type="PRINTS" id="PR00344">
    <property type="entry name" value="BCTRLSENSOR"/>
</dbReference>
<evidence type="ECO:0000256" key="2">
    <source>
        <dbReference type="ARBA" id="ARBA00012438"/>
    </source>
</evidence>
<feature type="transmembrane region" description="Helical" evidence="6">
    <location>
        <begin position="205"/>
        <end position="221"/>
    </location>
</feature>
<dbReference type="PROSITE" id="PS50109">
    <property type="entry name" value="HIS_KIN"/>
    <property type="match status" value="1"/>
</dbReference>
<comment type="catalytic activity">
    <reaction evidence="1">
        <text>ATP + protein L-histidine = ADP + protein N-phospho-L-histidine.</text>
        <dbReference type="EC" id="2.7.13.3"/>
    </reaction>
</comment>
<evidence type="ECO:0000256" key="1">
    <source>
        <dbReference type="ARBA" id="ARBA00000085"/>
    </source>
</evidence>